<sequence length="99" mass="10989">MVPWSQVLASPDLHQALTNGQSRAPSGTMVQQMLHIQGGRHKRETWGWLLDGWCLHGCMLEVVGCKTPDVQQGACKQKQGSLRFAQPDSTPSLQHWKGI</sequence>
<evidence type="ECO:0000256" key="1">
    <source>
        <dbReference type="SAM" id="MobiDB-lite"/>
    </source>
</evidence>
<evidence type="ECO:0000313" key="3">
    <source>
        <dbReference type="Proteomes" id="UP001396334"/>
    </source>
</evidence>
<keyword evidence="3" id="KW-1185">Reference proteome</keyword>
<accession>A0ABR1ZFJ7</accession>
<comment type="caution">
    <text evidence="2">The sequence shown here is derived from an EMBL/GenBank/DDBJ whole genome shotgun (WGS) entry which is preliminary data.</text>
</comment>
<organism evidence="2 3">
    <name type="scientific">Hibiscus sabdariffa</name>
    <name type="common">roselle</name>
    <dbReference type="NCBI Taxonomy" id="183260"/>
    <lineage>
        <taxon>Eukaryota</taxon>
        <taxon>Viridiplantae</taxon>
        <taxon>Streptophyta</taxon>
        <taxon>Embryophyta</taxon>
        <taxon>Tracheophyta</taxon>
        <taxon>Spermatophyta</taxon>
        <taxon>Magnoliopsida</taxon>
        <taxon>eudicotyledons</taxon>
        <taxon>Gunneridae</taxon>
        <taxon>Pentapetalae</taxon>
        <taxon>rosids</taxon>
        <taxon>malvids</taxon>
        <taxon>Malvales</taxon>
        <taxon>Malvaceae</taxon>
        <taxon>Malvoideae</taxon>
        <taxon>Hibiscus</taxon>
    </lineage>
</organism>
<protein>
    <submittedName>
        <fullName evidence="2">Uncharacterized protein</fullName>
    </submittedName>
</protein>
<name>A0ABR1ZFJ7_9ROSI</name>
<feature type="region of interest" description="Disordered" evidence="1">
    <location>
        <begin position="80"/>
        <end position="99"/>
    </location>
</feature>
<dbReference type="EMBL" id="JBBPBN010001227">
    <property type="protein sequence ID" value="KAK8479225.1"/>
    <property type="molecule type" value="Genomic_DNA"/>
</dbReference>
<reference evidence="2 3" key="1">
    <citation type="journal article" date="2024" name="G3 (Bethesda)">
        <title>Genome assembly of Hibiscus sabdariffa L. provides insights into metabolisms of medicinal natural products.</title>
        <authorList>
            <person name="Kim T."/>
        </authorList>
    </citation>
    <scope>NUCLEOTIDE SEQUENCE [LARGE SCALE GENOMIC DNA]</scope>
    <source>
        <strain evidence="2">TK-2024</strain>
        <tissue evidence="2">Old leaves</tissue>
    </source>
</reference>
<proteinExistence type="predicted"/>
<gene>
    <name evidence="2" type="ORF">V6N11_034301</name>
</gene>
<evidence type="ECO:0000313" key="2">
    <source>
        <dbReference type="EMBL" id="KAK8479225.1"/>
    </source>
</evidence>
<dbReference type="Proteomes" id="UP001396334">
    <property type="component" value="Unassembled WGS sequence"/>
</dbReference>